<accession>A0ABD0M4M0</accession>
<reference evidence="1 2" key="1">
    <citation type="journal article" date="2023" name="Sci. Data">
        <title>Genome assembly of the Korean intertidal mud-creeper Batillaria attramentaria.</title>
        <authorList>
            <person name="Patra A.K."/>
            <person name="Ho P.T."/>
            <person name="Jun S."/>
            <person name="Lee S.J."/>
            <person name="Kim Y."/>
            <person name="Won Y.J."/>
        </authorList>
    </citation>
    <scope>NUCLEOTIDE SEQUENCE [LARGE SCALE GENOMIC DNA]</scope>
    <source>
        <strain evidence="1">Wonlab-2016</strain>
    </source>
</reference>
<keyword evidence="2" id="KW-1185">Reference proteome</keyword>
<organism evidence="1 2">
    <name type="scientific">Batillaria attramentaria</name>
    <dbReference type="NCBI Taxonomy" id="370345"/>
    <lineage>
        <taxon>Eukaryota</taxon>
        <taxon>Metazoa</taxon>
        <taxon>Spiralia</taxon>
        <taxon>Lophotrochozoa</taxon>
        <taxon>Mollusca</taxon>
        <taxon>Gastropoda</taxon>
        <taxon>Caenogastropoda</taxon>
        <taxon>Sorbeoconcha</taxon>
        <taxon>Cerithioidea</taxon>
        <taxon>Batillariidae</taxon>
        <taxon>Batillaria</taxon>
    </lineage>
</organism>
<dbReference type="EMBL" id="JACVVK020000006">
    <property type="protein sequence ID" value="KAK7506678.1"/>
    <property type="molecule type" value="Genomic_DNA"/>
</dbReference>
<dbReference type="Proteomes" id="UP001519460">
    <property type="component" value="Unassembled WGS sequence"/>
</dbReference>
<evidence type="ECO:0000313" key="2">
    <source>
        <dbReference type="Proteomes" id="UP001519460"/>
    </source>
</evidence>
<comment type="caution">
    <text evidence="1">The sequence shown here is derived from an EMBL/GenBank/DDBJ whole genome shotgun (WGS) entry which is preliminary data.</text>
</comment>
<proteinExistence type="predicted"/>
<protein>
    <submittedName>
        <fullName evidence="1">Uncharacterized protein</fullName>
    </submittedName>
</protein>
<evidence type="ECO:0000313" key="1">
    <source>
        <dbReference type="EMBL" id="KAK7506678.1"/>
    </source>
</evidence>
<sequence length="96" mass="10648">MRRKWFLIGKAGTGGKYCWDAKTATGAGGSLRKHKVSKDHEVKWPGAENGEYFQEMSKRKVRATSAQEQCVLLICALSVHLLVHEKKVTLSMEGTG</sequence>
<name>A0ABD0M4M0_9CAEN</name>
<gene>
    <name evidence="1" type="ORF">BaRGS_00002153</name>
</gene>
<dbReference type="AlphaFoldDB" id="A0ABD0M4M0"/>